<sequence>MSPPRRAYRAPGTPQPRRANRPTLPARPEGTRAAKVAPGDAPPPDGTPAAPRKPCRMLPHHPRKPRRAAAATPGMRHHFDGTHAGPQHRRRSSRIHPHGTRAAPRRPRRGRRTTPPNPTPRRRSTPEMSQPPMEPAPRHRTTPQMPHHGTESAPCRRSHGRSRPPRMPHRPTEPRRRSHADDAATHEARAASQGSGHPMELAPRGGGCGGAGVRGFLRWRAGPAPMPGGKRSAGGVLPGGEVCPREHSERHHAGSGKIEKVPLVFVAVGRALPAGQGRCGRKKTRPEAGRSRLIFGLPAWGADCGKGVSRGCAGRSSVRCRCPR</sequence>
<dbReference type="EMBL" id="JAUSUZ010000001">
    <property type="protein sequence ID" value="MDQ0367931.1"/>
    <property type="molecule type" value="Genomic_DNA"/>
</dbReference>
<name>A0AAE3W235_9ACTN</name>
<gene>
    <name evidence="2" type="ORF">J2S42_004600</name>
</gene>
<evidence type="ECO:0000256" key="1">
    <source>
        <dbReference type="SAM" id="MobiDB-lite"/>
    </source>
</evidence>
<feature type="compositionally biased region" description="Basic residues" evidence="1">
    <location>
        <begin position="86"/>
        <end position="112"/>
    </location>
</feature>
<evidence type="ECO:0000313" key="3">
    <source>
        <dbReference type="Proteomes" id="UP001240236"/>
    </source>
</evidence>
<reference evidence="2 3" key="1">
    <citation type="submission" date="2023-07" db="EMBL/GenBank/DDBJ databases">
        <title>Sequencing the genomes of 1000 actinobacteria strains.</title>
        <authorList>
            <person name="Klenk H.-P."/>
        </authorList>
    </citation>
    <scope>NUCLEOTIDE SEQUENCE [LARGE SCALE GENOMIC DNA]</scope>
    <source>
        <strain evidence="2 3">DSM 44709</strain>
    </source>
</reference>
<feature type="compositionally biased region" description="Basic residues" evidence="1">
    <location>
        <begin position="53"/>
        <end position="67"/>
    </location>
</feature>
<proteinExistence type="predicted"/>
<feature type="compositionally biased region" description="Basic residues" evidence="1">
    <location>
        <begin position="156"/>
        <end position="169"/>
    </location>
</feature>
<organism evidence="2 3">
    <name type="scientific">Catenuloplanes indicus</name>
    <dbReference type="NCBI Taxonomy" id="137267"/>
    <lineage>
        <taxon>Bacteria</taxon>
        <taxon>Bacillati</taxon>
        <taxon>Actinomycetota</taxon>
        <taxon>Actinomycetes</taxon>
        <taxon>Micromonosporales</taxon>
        <taxon>Micromonosporaceae</taxon>
        <taxon>Catenuloplanes</taxon>
    </lineage>
</organism>
<evidence type="ECO:0000313" key="2">
    <source>
        <dbReference type="EMBL" id="MDQ0367931.1"/>
    </source>
</evidence>
<comment type="caution">
    <text evidence="2">The sequence shown here is derived from an EMBL/GenBank/DDBJ whole genome shotgun (WGS) entry which is preliminary data.</text>
</comment>
<feature type="compositionally biased region" description="Basic and acidic residues" evidence="1">
    <location>
        <begin position="170"/>
        <end position="189"/>
    </location>
</feature>
<dbReference type="Proteomes" id="UP001240236">
    <property type="component" value="Unassembled WGS sequence"/>
</dbReference>
<feature type="region of interest" description="Disordered" evidence="1">
    <location>
        <begin position="1"/>
        <end position="207"/>
    </location>
</feature>
<dbReference type="AlphaFoldDB" id="A0AAE3W235"/>
<keyword evidence="3" id="KW-1185">Reference proteome</keyword>
<protein>
    <submittedName>
        <fullName evidence="2">Uncharacterized protein</fullName>
    </submittedName>
</protein>
<accession>A0AAE3W235</accession>